<evidence type="ECO:0000259" key="3">
    <source>
        <dbReference type="Pfam" id="PF01847"/>
    </source>
</evidence>
<protein>
    <submittedName>
        <fullName evidence="4">von Hippel-Lindau disease tumor suppressor</fullName>
    </submittedName>
</protein>
<dbReference type="InterPro" id="IPR024053">
    <property type="entry name" value="VHL_beta_dom"/>
</dbReference>
<dbReference type="Gene3D" id="1.10.750.10">
    <property type="entry name" value="von Hippel-Lindau disease tumour suppressor, alpha domain"/>
    <property type="match status" value="1"/>
</dbReference>
<keyword evidence="2" id="KW-0472">Membrane</keyword>
<comment type="similarity">
    <text evidence="1">Belongs to the VHL family.</text>
</comment>
<feature type="domain" description="von Hippel-Lindau disease tumour suppressor beta" evidence="3">
    <location>
        <begin position="128"/>
        <end position="191"/>
    </location>
</feature>
<name>A0A195AYV8_9HYME</name>
<gene>
    <name evidence="4" type="ORF">ALC53_12439</name>
</gene>
<evidence type="ECO:0000313" key="5">
    <source>
        <dbReference type="Proteomes" id="UP000078540"/>
    </source>
</evidence>
<dbReference type="InterPro" id="IPR022772">
    <property type="entry name" value="VHL_tumour_suppress_b/a_dom"/>
</dbReference>
<keyword evidence="2" id="KW-0812">Transmembrane</keyword>
<feature type="transmembrane region" description="Helical" evidence="2">
    <location>
        <begin position="12"/>
        <end position="33"/>
    </location>
</feature>
<dbReference type="CDD" id="cd05468">
    <property type="entry name" value="pVHL"/>
    <property type="match status" value="1"/>
</dbReference>
<dbReference type="Gene3D" id="2.60.40.780">
    <property type="entry name" value="von Hippel-Lindau disease tumour suppressor, beta domain"/>
    <property type="match status" value="1"/>
</dbReference>
<evidence type="ECO:0000256" key="2">
    <source>
        <dbReference type="SAM" id="Phobius"/>
    </source>
</evidence>
<dbReference type="EMBL" id="KQ976703">
    <property type="protein sequence ID" value="KYM77144.1"/>
    <property type="molecule type" value="Genomic_DNA"/>
</dbReference>
<evidence type="ECO:0000313" key="4">
    <source>
        <dbReference type="EMBL" id="KYM77144.1"/>
    </source>
</evidence>
<dbReference type="Proteomes" id="UP000078540">
    <property type="component" value="Unassembled WGS sequence"/>
</dbReference>
<dbReference type="InterPro" id="IPR037140">
    <property type="entry name" value="VHL_beta_dom_sf"/>
</dbReference>
<dbReference type="InterPro" id="IPR037139">
    <property type="entry name" value="VHL_alpha_dom_sf"/>
</dbReference>
<dbReference type="InterPro" id="IPR036208">
    <property type="entry name" value="VHL_sf"/>
</dbReference>
<keyword evidence="2" id="KW-1133">Transmembrane helix</keyword>
<evidence type="ECO:0000256" key="1">
    <source>
        <dbReference type="ARBA" id="ARBA00010057"/>
    </source>
</evidence>
<dbReference type="SUPFAM" id="SSF49468">
    <property type="entry name" value="VHL"/>
    <property type="match status" value="1"/>
</dbReference>
<organism evidence="4 5">
    <name type="scientific">Atta colombica</name>
    <dbReference type="NCBI Taxonomy" id="520822"/>
    <lineage>
        <taxon>Eukaryota</taxon>
        <taxon>Metazoa</taxon>
        <taxon>Ecdysozoa</taxon>
        <taxon>Arthropoda</taxon>
        <taxon>Hexapoda</taxon>
        <taxon>Insecta</taxon>
        <taxon>Pterygota</taxon>
        <taxon>Neoptera</taxon>
        <taxon>Endopterygota</taxon>
        <taxon>Hymenoptera</taxon>
        <taxon>Apocrita</taxon>
        <taxon>Aculeata</taxon>
        <taxon>Formicoidea</taxon>
        <taxon>Formicidae</taxon>
        <taxon>Myrmicinae</taxon>
        <taxon>Atta</taxon>
    </lineage>
</organism>
<accession>A0A195AYV8</accession>
<sequence>MKHKLPSFLVRYIVAAGSLGCICIGFPIDFVSLRGYVIVTKRYHLYARIHSLDITSRWLHELLTMGLQWGIPTMREETRMSPKLFLVAKEENEISKDSKFHYKYKKRKQTDKNCKMDENQQRRGPVFRSLNSQHESFIRFINTTPHTITLYWMDYQGQAIDYGDLSSGNYREINTFYTHPWIFVNKETGDSPQSTKYFRNIGIKIDGLIMTRAKRNRYLVSQRDVFFPAPWFLQYRGVTQDKLPQRIERTNVYIVLPMFTLQQLSLRVIKNCLTYDSQAFHLDIPRSLQLELVTMLPKKPQSS</sequence>
<dbReference type="AlphaFoldDB" id="A0A195AYV8"/>
<dbReference type="STRING" id="520822.A0A195AYV8"/>
<dbReference type="Pfam" id="PF01847">
    <property type="entry name" value="VHL"/>
    <property type="match status" value="1"/>
</dbReference>
<keyword evidence="5" id="KW-1185">Reference proteome</keyword>
<proteinExistence type="inferred from homology"/>
<reference evidence="4 5" key="1">
    <citation type="submission" date="2015-09" db="EMBL/GenBank/DDBJ databases">
        <title>Atta colombica WGS genome.</title>
        <authorList>
            <person name="Nygaard S."/>
            <person name="Hu H."/>
            <person name="Boomsma J."/>
            <person name="Zhang G."/>
        </authorList>
    </citation>
    <scope>NUCLEOTIDE SEQUENCE [LARGE SCALE GENOMIC DNA]</scope>
    <source>
        <strain evidence="4">Treedump-2</strain>
        <tissue evidence="4">Whole body</tissue>
    </source>
</reference>